<dbReference type="SUPFAM" id="SSF53822">
    <property type="entry name" value="Periplasmic binding protein-like I"/>
    <property type="match status" value="1"/>
</dbReference>
<name>A0AA40SLZ0_9MICO</name>
<reference evidence="6 7" key="1">
    <citation type="submission" date="2020-08" db="EMBL/GenBank/DDBJ databases">
        <title>Sequencing the genomes of 1000 actinobacteria strains.</title>
        <authorList>
            <person name="Klenk H.-P."/>
        </authorList>
    </citation>
    <scope>NUCLEOTIDE SEQUENCE [LARGE SCALE GENOMIC DNA]</scope>
    <source>
        <strain evidence="6 7">DSM 19600</strain>
    </source>
</reference>
<dbReference type="SMART" id="SM00354">
    <property type="entry name" value="HTH_LACI"/>
    <property type="match status" value="1"/>
</dbReference>
<evidence type="ECO:0000256" key="3">
    <source>
        <dbReference type="ARBA" id="ARBA00023163"/>
    </source>
</evidence>
<evidence type="ECO:0000313" key="6">
    <source>
        <dbReference type="EMBL" id="MBB4138665.1"/>
    </source>
</evidence>
<evidence type="ECO:0000256" key="1">
    <source>
        <dbReference type="ARBA" id="ARBA00023015"/>
    </source>
</evidence>
<dbReference type="GO" id="GO:0003700">
    <property type="term" value="F:DNA-binding transcription factor activity"/>
    <property type="evidence" value="ECO:0007669"/>
    <property type="project" value="TreeGrafter"/>
</dbReference>
<dbReference type="Proteomes" id="UP000549113">
    <property type="component" value="Unassembled WGS sequence"/>
</dbReference>
<evidence type="ECO:0000313" key="7">
    <source>
        <dbReference type="Proteomes" id="UP000549113"/>
    </source>
</evidence>
<dbReference type="RefSeq" id="WP_183498427.1">
    <property type="nucleotide sequence ID" value="NZ_BAABCO010000003.1"/>
</dbReference>
<dbReference type="InterPro" id="IPR010982">
    <property type="entry name" value="Lambda_DNA-bd_dom_sf"/>
</dbReference>
<sequence>MLEQTGRGAAGHDAQEGKSVADEIGEVTPPISSHPRRRKAAPTIYDVARLADVNPSTVSRALSQPGRINVKTEQRILSAAKQLNYRLNPMARALPTGRTSTLALLVADITNPMFFNVVRGAERAAARRGYILVIVESQESGEREAEAAQRVLPSVDALVLVTSRLSAESVRELSERKPIVVLNRHVDAVASIVPDLEPGIDEALAHLRSFGHKSLAFLSGPATSWMSATRWRLLFEKAPEYGMSVVEIPTSSPTVDGGRQAQARVRAAGVSAVIAYNDLMAIGLLREAVGQGIRVPGDLSIVGFDDIFGSDFTSPPLTTVRTPLDVIGRLAVERALDLIDDVDDDNGADGAPPLTTELIVRGSTGPAGR</sequence>
<dbReference type="CDD" id="cd06267">
    <property type="entry name" value="PBP1_LacI_sugar_binding-like"/>
    <property type="match status" value="1"/>
</dbReference>
<organism evidence="6 7">
    <name type="scientific">Microbacterium invictum</name>
    <dbReference type="NCBI Taxonomy" id="515415"/>
    <lineage>
        <taxon>Bacteria</taxon>
        <taxon>Bacillati</taxon>
        <taxon>Actinomycetota</taxon>
        <taxon>Actinomycetes</taxon>
        <taxon>Micrococcales</taxon>
        <taxon>Microbacteriaceae</taxon>
        <taxon>Microbacterium</taxon>
    </lineage>
</organism>
<keyword evidence="3" id="KW-0804">Transcription</keyword>
<dbReference type="GO" id="GO:0000976">
    <property type="term" value="F:transcription cis-regulatory region binding"/>
    <property type="evidence" value="ECO:0007669"/>
    <property type="project" value="TreeGrafter"/>
</dbReference>
<accession>A0AA40SLZ0</accession>
<dbReference type="InterPro" id="IPR028082">
    <property type="entry name" value="Peripla_BP_I"/>
</dbReference>
<dbReference type="Pfam" id="PF00356">
    <property type="entry name" value="LacI"/>
    <property type="match status" value="1"/>
</dbReference>
<dbReference type="Gene3D" id="1.10.260.40">
    <property type="entry name" value="lambda repressor-like DNA-binding domains"/>
    <property type="match status" value="1"/>
</dbReference>
<dbReference type="PROSITE" id="PS50932">
    <property type="entry name" value="HTH_LACI_2"/>
    <property type="match status" value="1"/>
</dbReference>
<evidence type="ECO:0000259" key="5">
    <source>
        <dbReference type="PROSITE" id="PS50932"/>
    </source>
</evidence>
<keyword evidence="1" id="KW-0805">Transcription regulation</keyword>
<evidence type="ECO:0000256" key="4">
    <source>
        <dbReference type="SAM" id="MobiDB-lite"/>
    </source>
</evidence>
<dbReference type="CDD" id="cd01392">
    <property type="entry name" value="HTH_LacI"/>
    <property type="match status" value="1"/>
</dbReference>
<dbReference type="InterPro" id="IPR000843">
    <property type="entry name" value="HTH_LacI"/>
</dbReference>
<dbReference type="PANTHER" id="PTHR30146:SF109">
    <property type="entry name" value="HTH-TYPE TRANSCRIPTIONAL REGULATOR GALS"/>
    <property type="match status" value="1"/>
</dbReference>
<dbReference type="Pfam" id="PF13377">
    <property type="entry name" value="Peripla_BP_3"/>
    <property type="match status" value="1"/>
</dbReference>
<feature type="region of interest" description="Disordered" evidence="4">
    <location>
        <begin position="345"/>
        <end position="369"/>
    </location>
</feature>
<keyword evidence="7" id="KW-1185">Reference proteome</keyword>
<feature type="region of interest" description="Disordered" evidence="4">
    <location>
        <begin position="1"/>
        <end position="39"/>
    </location>
</feature>
<dbReference type="InterPro" id="IPR046335">
    <property type="entry name" value="LacI/GalR-like_sensor"/>
</dbReference>
<gene>
    <name evidence="6" type="ORF">BKA10_000459</name>
</gene>
<proteinExistence type="predicted"/>
<feature type="domain" description="HTH lacI-type" evidence="5">
    <location>
        <begin position="42"/>
        <end position="96"/>
    </location>
</feature>
<protein>
    <submittedName>
        <fullName evidence="6">LacI family transcriptional regulator</fullName>
    </submittedName>
</protein>
<comment type="caution">
    <text evidence="6">The sequence shown here is derived from an EMBL/GenBank/DDBJ whole genome shotgun (WGS) entry which is preliminary data.</text>
</comment>
<keyword evidence="2" id="KW-0238">DNA-binding</keyword>
<evidence type="ECO:0000256" key="2">
    <source>
        <dbReference type="ARBA" id="ARBA00023125"/>
    </source>
</evidence>
<dbReference type="SUPFAM" id="SSF47413">
    <property type="entry name" value="lambda repressor-like DNA-binding domains"/>
    <property type="match status" value="1"/>
</dbReference>
<dbReference type="Gene3D" id="3.40.50.2300">
    <property type="match status" value="2"/>
</dbReference>
<dbReference type="PANTHER" id="PTHR30146">
    <property type="entry name" value="LACI-RELATED TRANSCRIPTIONAL REPRESSOR"/>
    <property type="match status" value="1"/>
</dbReference>
<dbReference type="EMBL" id="JACIFH010000001">
    <property type="protein sequence ID" value="MBB4138665.1"/>
    <property type="molecule type" value="Genomic_DNA"/>
</dbReference>
<dbReference type="AlphaFoldDB" id="A0AA40SLZ0"/>